<dbReference type="SMART" id="SM00749">
    <property type="entry name" value="BON"/>
    <property type="match status" value="1"/>
</dbReference>
<sequence length="121" mass="12323">MKNIRWIPLTACALIAFGMGSAHAQGSEAASVPASVSAAAPLTPKEMRKANRQLAKAVRRALVKVKGLDSSNVIVVAKSGHILLGGSVPEADQIGLVVSAAQSVQGVSAVQNSLTIKAQGQ</sequence>
<protein>
    <submittedName>
        <fullName evidence="3">BON domain-containing protein</fullName>
    </submittedName>
</protein>
<evidence type="ECO:0000313" key="4">
    <source>
        <dbReference type="Proteomes" id="UP000237381"/>
    </source>
</evidence>
<dbReference type="RefSeq" id="WP_244193292.1">
    <property type="nucleotide sequence ID" value="NZ_PQGA01000009.1"/>
</dbReference>
<feature type="chain" id="PRO_5015620886" evidence="1">
    <location>
        <begin position="25"/>
        <end position="121"/>
    </location>
</feature>
<comment type="caution">
    <text evidence="3">The sequence shown here is derived from an EMBL/GenBank/DDBJ whole genome shotgun (WGS) entry which is preliminary data.</text>
</comment>
<evidence type="ECO:0000259" key="2">
    <source>
        <dbReference type="PROSITE" id="PS50914"/>
    </source>
</evidence>
<dbReference type="Proteomes" id="UP000237381">
    <property type="component" value="Unassembled WGS sequence"/>
</dbReference>
<dbReference type="EMBL" id="PQGA01000009">
    <property type="protein sequence ID" value="POR50171.1"/>
    <property type="molecule type" value="Genomic_DNA"/>
</dbReference>
<keyword evidence="1" id="KW-0732">Signal</keyword>
<proteinExistence type="predicted"/>
<dbReference type="Gene3D" id="3.30.1340.30">
    <property type="match status" value="1"/>
</dbReference>
<reference evidence="3 4" key="1">
    <citation type="submission" date="2018-01" db="EMBL/GenBank/DDBJ databases">
        <title>Genomic Encyclopedia of Type Strains, Phase III (KMG-III): the genomes of soil and plant-associated and newly described type strains.</title>
        <authorList>
            <person name="Whitman W."/>
        </authorList>
    </citation>
    <scope>NUCLEOTIDE SEQUENCE [LARGE SCALE GENOMIC DNA]</scope>
    <source>
        <strain evidence="3 4">JCM 18070</strain>
    </source>
</reference>
<dbReference type="InterPro" id="IPR014004">
    <property type="entry name" value="Transpt-assoc_nodulatn_dom_bac"/>
</dbReference>
<dbReference type="PROSITE" id="PS50914">
    <property type="entry name" value="BON"/>
    <property type="match status" value="1"/>
</dbReference>
<evidence type="ECO:0000256" key="1">
    <source>
        <dbReference type="SAM" id="SignalP"/>
    </source>
</evidence>
<dbReference type="AlphaFoldDB" id="A0A2S4M649"/>
<dbReference type="InterPro" id="IPR007055">
    <property type="entry name" value="BON_dom"/>
</dbReference>
<name>A0A2S4M649_9BURK</name>
<accession>A0A2S4M649</accession>
<keyword evidence="4" id="KW-1185">Reference proteome</keyword>
<gene>
    <name evidence="3" type="ORF">B0G62_10979</name>
</gene>
<feature type="signal peptide" evidence="1">
    <location>
        <begin position="1"/>
        <end position="24"/>
    </location>
</feature>
<evidence type="ECO:0000313" key="3">
    <source>
        <dbReference type="EMBL" id="POR50171.1"/>
    </source>
</evidence>
<organism evidence="3 4">
    <name type="scientific">Paraburkholderia eburnea</name>
    <dbReference type="NCBI Taxonomy" id="1189126"/>
    <lineage>
        <taxon>Bacteria</taxon>
        <taxon>Pseudomonadati</taxon>
        <taxon>Pseudomonadota</taxon>
        <taxon>Betaproteobacteria</taxon>
        <taxon>Burkholderiales</taxon>
        <taxon>Burkholderiaceae</taxon>
        <taxon>Paraburkholderia</taxon>
    </lineage>
</organism>
<feature type="domain" description="BON" evidence="2">
    <location>
        <begin position="50"/>
        <end position="118"/>
    </location>
</feature>
<dbReference type="Pfam" id="PF04972">
    <property type="entry name" value="BON"/>
    <property type="match status" value="1"/>
</dbReference>